<keyword evidence="2 6" id="KW-0489">Methyltransferase</keyword>
<evidence type="ECO:0000256" key="1">
    <source>
        <dbReference type="ARBA" id="ARBA00006594"/>
    </source>
</evidence>
<proteinExistence type="inferred from homology"/>
<evidence type="ECO:0000313" key="6">
    <source>
        <dbReference type="EMBL" id="MDG3004829.1"/>
    </source>
</evidence>
<dbReference type="SUPFAM" id="SSF110849">
    <property type="entry name" value="ParB/Sulfiredoxin"/>
    <property type="match status" value="1"/>
</dbReference>
<feature type="compositionally biased region" description="Basic and acidic residues" evidence="4">
    <location>
        <begin position="174"/>
        <end position="193"/>
    </location>
</feature>
<dbReference type="Pfam" id="PF01555">
    <property type="entry name" value="N6_N4_Mtase"/>
    <property type="match status" value="1"/>
</dbReference>
<evidence type="ECO:0000313" key="7">
    <source>
        <dbReference type="Proteomes" id="UP001216907"/>
    </source>
</evidence>
<organism evidence="6 7">
    <name type="scientific">Paludisphaera mucosa</name>
    <dbReference type="NCBI Taxonomy" id="3030827"/>
    <lineage>
        <taxon>Bacteria</taxon>
        <taxon>Pseudomonadati</taxon>
        <taxon>Planctomycetota</taxon>
        <taxon>Planctomycetia</taxon>
        <taxon>Isosphaerales</taxon>
        <taxon>Isosphaeraceae</taxon>
        <taxon>Paludisphaera</taxon>
    </lineage>
</organism>
<reference evidence="6 7" key="1">
    <citation type="submission" date="2023-03" db="EMBL/GenBank/DDBJ databases">
        <title>Paludisphaera mucosa sp. nov. a novel planctomycete from northern fen.</title>
        <authorList>
            <person name="Ivanova A."/>
        </authorList>
    </citation>
    <scope>NUCLEOTIDE SEQUENCE [LARGE SCALE GENOMIC DNA]</scope>
    <source>
        <strain evidence="6 7">Pla2</strain>
    </source>
</reference>
<comment type="caution">
    <text evidence="6">The sequence shown here is derived from an EMBL/GenBank/DDBJ whole genome shotgun (WGS) entry which is preliminary data.</text>
</comment>
<dbReference type="SUPFAM" id="SSF53335">
    <property type="entry name" value="S-adenosyl-L-methionine-dependent methyltransferases"/>
    <property type="match status" value="1"/>
</dbReference>
<dbReference type="EMBL" id="JARRAG010000002">
    <property type="protein sequence ID" value="MDG3004829.1"/>
    <property type="molecule type" value="Genomic_DNA"/>
</dbReference>
<dbReference type="PROSITE" id="PS00092">
    <property type="entry name" value="N6_MTASE"/>
    <property type="match status" value="1"/>
</dbReference>
<dbReference type="InterPro" id="IPR050336">
    <property type="entry name" value="Chromosome_partition/occlusion"/>
</dbReference>
<dbReference type="Gene3D" id="3.90.1530.10">
    <property type="entry name" value="Conserved hypothetical protein from pyrococcus furiosus pfu- 392566-001, ParB domain"/>
    <property type="match status" value="1"/>
</dbReference>
<evidence type="ECO:0000259" key="5">
    <source>
        <dbReference type="SMART" id="SM00470"/>
    </source>
</evidence>
<protein>
    <submittedName>
        <fullName evidence="6">DNA methyltransferase</fullName>
    </submittedName>
</protein>
<feature type="compositionally biased region" description="Pro residues" evidence="4">
    <location>
        <begin position="12"/>
        <end position="24"/>
    </location>
</feature>
<dbReference type="PANTHER" id="PTHR33375:SF1">
    <property type="entry name" value="CHROMOSOME-PARTITIONING PROTEIN PARB-RELATED"/>
    <property type="match status" value="1"/>
</dbReference>
<dbReference type="GO" id="GO:0032259">
    <property type="term" value="P:methylation"/>
    <property type="evidence" value="ECO:0007669"/>
    <property type="project" value="UniProtKB-KW"/>
</dbReference>
<dbReference type="Pfam" id="PF02195">
    <property type="entry name" value="ParB_N"/>
    <property type="match status" value="1"/>
</dbReference>
<accession>A0ABT6FBA5</accession>
<sequence>MASPARRAARPGPAPSETPAPPPYAPLDVRSLDRNLFSLEVYGDSADQVDDLIESVREHGILEPLVVAPGLARGRWEVVSGHRRLACAAELALERVPCVIREFATDDDRRTAVLEYNRQRRKTFSQMMREADALETLLSTDARARSRGNLRNQDGAGVPTSPSPRTIPFGDHPSWNDDEKDAGRRNSDARSDEGQGGAVRPRPGRTDAAVAERIGLGGKDLYRQARAVWAKAREGDPRALAGVAQLDAETKTIHAAYKDLRRRDKFSRDFRPTPYDVWSFRHDRAFGVPHPGSIPPSLVAHALHYFTDPGALVVDPMAGGGTTLDVALAMGRRCLAYDLEPVRTEIAPLDVRLGFPPEAAGCDLVFCDPPYHTMLARKYPRESVAAAPLEAWTRFLDRLAQDVFLILRPGGAFALLLAPQTEKDLPRGHGYIDHVFLGYRAGLEAGFLPERRISCPMSGDYTPQQVRRARTEGRLLGQVRDLLVLRKPRESDLRAQITP</sequence>
<evidence type="ECO:0000256" key="2">
    <source>
        <dbReference type="ARBA" id="ARBA00022603"/>
    </source>
</evidence>
<feature type="region of interest" description="Disordered" evidence="4">
    <location>
        <begin position="143"/>
        <end position="207"/>
    </location>
</feature>
<evidence type="ECO:0000256" key="4">
    <source>
        <dbReference type="SAM" id="MobiDB-lite"/>
    </source>
</evidence>
<dbReference type="Proteomes" id="UP001216907">
    <property type="component" value="Unassembled WGS sequence"/>
</dbReference>
<comment type="similarity">
    <text evidence="1">Belongs to the N(4)/N(6)-methyltransferase family.</text>
</comment>
<dbReference type="RefSeq" id="WP_277861181.1">
    <property type="nucleotide sequence ID" value="NZ_JARRAG010000002.1"/>
</dbReference>
<dbReference type="InterPro" id="IPR002941">
    <property type="entry name" value="DNA_methylase_N4/N6"/>
</dbReference>
<dbReference type="InterPro" id="IPR029063">
    <property type="entry name" value="SAM-dependent_MTases_sf"/>
</dbReference>
<dbReference type="PANTHER" id="PTHR33375">
    <property type="entry name" value="CHROMOSOME-PARTITIONING PROTEIN PARB-RELATED"/>
    <property type="match status" value="1"/>
</dbReference>
<feature type="domain" description="ParB-like N-terminal" evidence="5">
    <location>
        <begin position="25"/>
        <end position="118"/>
    </location>
</feature>
<dbReference type="Gene3D" id="3.40.50.150">
    <property type="entry name" value="Vaccinia Virus protein VP39"/>
    <property type="match status" value="1"/>
</dbReference>
<feature type="region of interest" description="Disordered" evidence="4">
    <location>
        <begin position="1"/>
        <end position="24"/>
    </location>
</feature>
<gene>
    <name evidence="6" type="ORF">PZE19_13670</name>
</gene>
<dbReference type="InterPro" id="IPR002052">
    <property type="entry name" value="DNA_methylase_N6_adenine_CS"/>
</dbReference>
<keyword evidence="3" id="KW-0808">Transferase</keyword>
<dbReference type="SMART" id="SM00470">
    <property type="entry name" value="ParB"/>
    <property type="match status" value="1"/>
</dbReference>
<dbReference type="InterPro" id="IPR003115">
    <property type="entry name" value="ParB_N"/>
</dbReference>
<keyword evidence="7" id="KW-1185">Reference proteome</keyword>
<name>A0ABT6FBA5_9BACT</name>
<evidence type="ECO:0000256" key="3">
    <source>
        <dbReference type="ARBA" id="ARBA00022679"/>
    </source>
</evidence>
<dbReference type="InterPro" id="IPR036086">
    <property type="entry name" value="ParB/Sulfiredoxin_sf"/>
</dbReference>
<dbReference type="GO" id="GO:0008168">
    <property type="term" value="F:methyltransferase activity"/>
    <property type="evidence" value="ECO:0007669"/>
    <property type="project" value="UniProtKB-KW"/>
</dbReference>